<evidence type="ECO:0000256" key="3">
    <source>
        <dbReference type="ARBA" id="ARBA00022801"/>
    </source>
</evidence>
<reference evidence="7 8" key="1">
    <citation type="submission" date="2021-01" db="EMBL/GenBank/DDBJ databases">
        <title>Chryseolinea sp. Jin1 Genome sequencing and assembly.</title>
        <authorList>
            <person name="Kim I."/>
        </authorList>
    </citation>
    <scope>NUCLEOTIDE SEQUENCE [LARGE SCALE GENOMIC DNA]</scope>
    <source>
        <strain evidence="7 8">Jin1</strain>
    </source>
</reference>
<proteinExistence type="inferred from homology"/>
<dbReference type="Pfam" id="PF00082">
    <property type="entry name" value="Peptidase_S8"/>
    <property type="match status" value="1"/>
</dbReference>
<dbReference type="CDD" id="cd00146">
    <property type="entry name" value="PKD"/>
    <property type="match status" value="1"/>
</dbReference>
<gene>
    <name evidence="7" type="ORF">JI741_09705</name>
</gene>
<dbReference type="SUPFAM" id="SSF52743">
    <property type="entry name" value="Subtilisin-like"/>
    <property type="match status" value="1"/>
</dbReference>
<feature type="domain" description="PKD" evidence="6">
    <location>
        <begin position="1046"/>
        <end position="1076"/>
    </location>
</feature>
<keyword evidence="8" id="KW-1185">Reference proteome</keyword>
<feature type="active site" description="Charge relay system" evidence="5">
    <location>
        <position position="173"/>
    </location>
</feature>
<dbReference type="Proteomes" id="UP000613030">
    <property type="component" value="Unassembled WGS sequence"/>
</dbReference>
<dbReference type="InterPro" id="IPR035986">
    <property type="entry name" value="PKD_dom_sf"/>
</dbReference>
<feature type="active site" description="Charge relay system" evidence="5">
    <location>
        <position position="243"/>
    </location>
</feature>
<sequence length="1180" mass="126797">MQARLVMTLFGVLLHFAVQGQPVEKKTALSSHPNTASLAGTVWAKLKPEHKGLLERKQTGGRLPATLQGLYIKPLLTQPTIQKSAGRMGPRTPRVDISLFYHISFDPSKPVDDVVQELYASGLFEIVEPEYVVTSMMTPNDEFLAEQYWLETIHAYEAWDVTQGEQMVIAVVDTGGDLDHPDLQSQLYIDPAEPIDGIDNNGDNLIDNNRGWDFSGAKASLVGTPGFEGDNDPSVPKGKLFSHGTMVAGCAAAATNNTTGIAGVGFKSKLLFTKHYSDDQPDNATNYSSNLYDGVVYAATHGAKIINCSWGGSNASAIAQEVIRYVTEDLGCLVIAASGNSNVESPLYPAAYDHVLSVASSDENDVRSFFSNYGGTVDIIAPGTNIFTTIFNDGYGLDSGTSFSAPIVAGAAALLWSLHPDMTPDQVAEQLRVSSDETIYEKNPTYLNKLGKGRLDIARALSFESPSIRASRQRLVKDDGTPPDRGDEANLFFDFTNYLKASSSGLTVTLSSSSAAITITQNTVTLGTITENATVNNTLTPFKLTLSPTAPVDQPIEILLTFKDGSYTDFQLLNFVVPSFIDINENNITTTLSSAGRIGFSNPETQTNGSGFVYNDKSLLYEMGVIMGTSSTVLFNNVRGSAVGQYDQDFTPASKIMKITPGQRSFSEVSGAFRNAADEASSSLLVSYRSLVWTNDPYKNFVIVEYKIKNTTDTPMSDFYMGLYADWDIDGQGAGDRASWNAPTQLGYVYPAVPSSLPTVGIQVLSNNPQYFAIDNDQSLAGNPFGVYDGFSDVEKFTSLSSGLTKTEAGNPTTGGDVSHVAASGPYAIAAGQEITIAFALHGANNTSNIISSAKYADSLYNFTFNAPMPVVADVETCYGASATLHATGATKFKWYKDFTGGAPIHTGADFTTAGLFDDSVFYVSNATKTYESLRTAVQVKVKSNPEITASRNPVLCQGESVVLSVNAADEYTWSTGAKTQSIEVSTGGTYNVVVRDNALSCTSPDAITVTVKPTPSATFHYTVEDEAGLRIVLTPDQANQGDSFWEFGDGDQSTETSPAHTYAAFGRYTVTHTVTAPNNCQKVVTAMIDIVTSTEYGRGGMLTAYPNPVTANAIELNYPGCENSTLDVFNAQGQHVLQELVPGLLEHHALDLSTLSNGVYTLRVTANDDRRTLKIVVVR</sequence>
<dbReference type="InterPro" id="IPR000209">
    <property type="entry name" value="Peptidase_S8/S53_dom"/>
</dbReference>
<dbReference type="EMBL" id="JAERRB010000003">
    <property type="protein sequence ID" value="MBL0741493.1"/>
    <property type="molecule type" value="Genomic_DNA"/>
</dbReference>
<dbReference type="Pfam" id="PF19081">
    <property type="entry name" value="Ig_7"/>
    <property type="match status" value="1"/>
</dbReference>
<evidence type="ECO:0000256" key="4">
    <source>
        <dbReference type="ARBA" id="ARBA00022825"/>
    </source>
</evidence>
<dbReference type="InterPro" id="IPR026444">
    <property type="entry name" value="Secre_tail"/>
</dbReference>
<dbReference type="PANTHER" id="PTHR43399:SF4">
    <property type="entry name" value="CELL WALL-ASSOCIATED PROTEASE"/>
    <property type="match status" value="1"/>
</dbReference>
<evidence type="ECO:0000313" key="8">
    <source>
        <dbReference type="Proteomes" id="UP000613030"/>
    </source>
</evidence>
<dbReference type="PROSITE" id="PS50093">
    <property type="entry name" value="PKD"/>
    <property type="match status" value="1"/>
</dbReference>
<dbReference type="PROSITE" id="PS51892">
    <property type="entry name" value="SUBTILASE"/>
    <property type="match status" value="1"/>
</dbReference>
<dbReference type="Pfam" id="PF18911">
    <property type="entry name" value="PKD_4"/>
    <property type="match status" value="1"/>
</dbReference>
<accession>A0ABS1KQL7</accession>
<keyword evidence="2 5" id="KW-0645">Protease</keyword>
<dbReference type="Gene3D" id="3.40.50.200">
    <property type="entry name" value="Peptidase S8/S53 domain"/>
    <property type="match status" value="1"/>
</dbReference>
<dbReference type="InterPro" id="IPR000601">
    <property type="entry name" value="PKD_dom"/>
</dbReference>
<name>A0ABS1KQL7_9BACT</name>
<dbReference type="Pfam" id="PF18962">
    <property type="entry name" value="Por_Secre_tail"/>
    <property type="match status" value="1"/>
</dbReference>
<dbReference type="InterPro" id="IPR051048">
    <property type="entry name" value="Peptidase_S8/S53_subtilisin"/>
</dbReference>
<dbReference type="Gene3D" id="2.60.40.10">
    <property type="entry name" value="Immunoglobulins"/>
    <property type="match status" value="1"/>
</dbReference>
<dbReference type="InterPro" id="IPR023828">
    <property type="entry name" value="Peptidase_S8_Ser-AS"/>
</dbReference>
<dbReference type="NCBIfam" id="TIGR04183">
    <property type="entry name" value="Por_Secre_tail"/>
    <property type="match status" value="1"/>
</dbReference>
<protein>
    <submittedName>
        <fullName evidence="7">S8 family serine peptidase</fullName>
    </submittedName>
</protein>
<dbReference type="InterPro" id="IPR036852">
    <property type="entry name" value="Peptidase_S8/S53_dom_sf"/>
</dbReference>
<evidence type="ECO:0000313" key="7">
    <source>
        <dbReference type="EMBL" id="MBL0741493.1"/>
    </source>
</evidence>
<organism evidence="7 8">
    <name type="scientific">Chryseolinea lacunae</name>
    <dbReference type="NCBI Taxonomy" id="2801331"/>
    <lineage>
        <taxon>Bacteria</taxon>
        <taxon>Pseudomonadati</taxon>
        <taxon>Bacteroidota</taxon>
        <taxon>Cytophagia</taxon>
        <taxon>Cytophagales</taxon>
        <taxon>Fulvivirgaceae</taxon>
        <taxon>Chryseolinea</taxon>
    </lineage>
</organism>
<evidence type="ECO:0000256" key="2">
    <source>
        <dbReference type="ARBA" id="ARBA00022670"/>
    </source>
</evidence>
<dbReference type="InterPro" id="IPR015500">
    <property type="entry name" value="Peptidase_S8_subtilisin-rel"/>
</dbReference>
<dbReference type="PROSITE" id="PS00138">
    <property type="entry name" value="SUBTILASE_SER"/>
    <property type="match status" value="1"/>
</dbReference>
<feature type="active site" description="Charge relay system" evidence="5">
    <location>
        <position position="402"/>
    </location>
</feature>
<dbReference type="InterPro" id="IPR044023">
    <property type="entry name" value="Ig_7"/>
</dbReference>
<comment type="caution">
    <text evidence="7">The sequence shown here is derived from an EMBL/GenBank/DDBJ whole genome shotgun (WGS) entry which is preliminary data.</text>
</comment>
<dbReference type="SMART" id="SM00089">
    <property type="entry name" value="PKD"/>
    <property type="match status" value="2"/>
</dbReference>
<dbReference type="PANTHER" id="PTHR43399">
    <property type="entry name" value="SUBTILISIN-RELATED"/>
    <property type="match status" value="1"/>
</dbReference>
<keyword evidence="4 5" id="KW-0720">Serine protease</keyword>
<evidence type="ECO:0000256" key="5">
    <source>
        <dbReference type="PROSITE-ProRule" id="PRU01240"/>
    </source>
</evidence>
<dbReference type="RefSeq" id="WP_202008872.1">
    <property type="nucleotide sequence ID" value="NZ_JAERRB010000003.1"/>
</dbReference>
<dbReference type="SUPFAM" id="SSF49299">
    <property type="entry name" value="PKD domain"/>
    <property type="match status" value="1"/>
</dbReference>
<dbReference type="PRINTS" id="PR00723">
    <property type="entry name" value="SUBTILISIN"/>
</dbReference>
<evidence type="ECO:0000259" key="6">
    <source>
        <dbReference type="PROSITE" id="PS50093"/>
    </source>
</evidence>
<dbReference type="InterPro" id="IPR013783">
    <property type="entry name" value="Ig-like_fold"/>
</dbReference>
<dbReference type="InterPro" id="IPR022398">
    <property type="entry name" value="Peptidase_S8_His-AS"/>
</dbReference>
<evidence type="ECO:0000256" key="1">
    <source>
        <dbReference type="ARBA" id="ARBA00011073"/>
    </source>
</evidence>
<keyword evidence="3 5" id="KW-0378">Hydrolase</keyword>
<dbReference type="PROSITE" id="PS00137">
    <property type="entry name" value="SUBTILASE_HIS"/>
    <property type="match status" value="1"/>
</dbReference>
<comment type="similarity">
    <text evidence="1 5">Belongs to the peptidase S8 family.</text>
</comment>
<dbReference type="InterPro" id="IPR022409">
    <property type="entry name" value="PKD/Chitinase_dom"/>
</dbReference>